<comment type="similarity">
    <text evidence="1 8 9">Belongs to the NAD synthetase family.</text>
</comment>
<feature type="binding site" description="in other chain" evidence="8">
    <location>
        <position position="134"/>
    </location>
    <ligand>
        <name>deamido-NAD(+)</name>
        <dbReference type="ChEBI" id="CHEBI:58437"/>
        <note>ligand shared between two neighboring subunits</note>
    </ligand>
</feature>
<dbReference type="EMBL" id="FTNC01000012">
    <property type="protein sequence ID" value="SIR05029.1"/>
    <property type="molecule type" value="Genomic_DNA"/>
</dbReference>
<dbReference type="GO" id="GO:0008795">
    <property type="term" value="F:NAD+ synthase activity"/>
    <property type="evidence" value="ECO:0007669"/>
    <property type="project" value="UniProtKB-UniRule"/>
</dbReference>
<dbReference type="PANTHER" id="PTHR23090:SF9">
    <property type="entry name" value="GLUTAMINE-DEPENDENT NAD(+) SYNTHETASE"/>
    <property type="match status" value="1"/>
</dbReference>
<feature type="binding site" evidence="8">
    <location>
        <position position="159"/>
    </location>
    <ligand>
        <name>Mg(2+)</name>
        <dbReference type="ChEBI" id="CHEBI:18420"/>
    </ligand>
</feature>
<feature type="binding site" evidence="8">
    <location>
        <position position="183"/>
    </location>
    <ligand>
        <name>ATP</name>
        <dbReference type="ChEBI" id="CHEBI:30616"/>
    </ligand>
</feature>
<dbReference type="CDD" id="cd00553">
    <property type="entry name" value="NAD_synthase"/>
    <property type="match status" value="1"/>
</dbReference>
<dbReference type="HAMAP" id="MF_00193">
    <property type="entry name" value="NadE_ammonia_dep"/>
    <property type="match status" value="1"/>
</dbReference>
<feature type="binding site" evidence="8">
    <location>
        <position position="174"/>
    </location>
    <ligand>
        <name>deamido-NAD(+)</name>
        <dbReference type="ChEBI" id="CHEBI:58437"/>
        <note>ligand shared between two neighboring subunits</note>
    </ligand>
</feature>
<keyword evidence="13" id="KW-1185">Reference proteome</keyword>
<evidence type="ECO:0000256" key="5">
    <source>
        <dbReference type="ARBA" id="ARBA00022840"/>
    </source>
</evidence>
<feature type="binding site" evidence="8">
    <location>
        <begin position="32"/>
        <end position="39"/>
    </location>
    <ligand>
        <name>ATP</name>
        <dbReference type="ChEBI" id="CHEBI:30616"/>
    </ligand>
</feature>
<evidence type="ECO:0000256" key="2">
    <source>
        <dbReference type="ARBA" id="ARBA00022598"/>
    </source>
</evidence>
<dbReference type="NCBIfam" id="TIGR00552">
    <property type="entry name" value="nadE"/>
    <property type="match status" value="1"/>
</dbReference>
<dbReference type="InterPro" id="IPR022310">
    <property type="entry name" value="NAD/GMP_synthase"/>
</dbReference>
<dbReference type="OrthoDB" id="9803818at2"/>
<name>A0A1N6XS44_9FIRM</name>
<dbReference type="GO" id="GO:0003952">
    <property type="term" value="F:NAD+ synthase (glutamine-hydrolyzing) activity"/>
    <property type="evidence" value="ECO:0007669"/>
    <property type="project" value="InterPro"/>
</dbReference>
<dbReference type="EC" id="6.3.1.5" evidence="8 10"/>
<dbReference type="SUPFAM" id="SSF52402">
    <property type="entry name" value="Adenine nucleotide alpha hydrolases-like"/>
    <property type="match status" value="1"/>
</dbReference>
<evidence type="ECO:0000259" key="11">
    <source>
        <dbReference type="Pfam" id="PF02540"/>
    </source>
</evidence>
<reference evidence="13" key="1">
    <citation type="submission" date="2017-01" db="EMBL/GenBank/DDBJ databases">
        <authorList>
            <person name="Varghese N."/>
            <person name="Submissions S."/>
        </authorList>
    </citation>
    <scope>NUCLEOTIDE SEQUENCE [LARGE SCALE GENOMIC DNA]</scope>
    <source>
        <strain evidence="13">ATCC 700103</strain>
    </source>
</reference>
<evidence type="ECO:0000256" key="9">
    <source>
        <dbReference type="RuleBase" id="RU003811"/>
    </source>
</evidence>
<comment type="function">
    <text evidence="8">Catalyzes the ATP-dependent amidation of deamido-NAD to form NAD. Uses ammonia as a nitrogen source.</text>
</comment>
<dbReference type="Proteomes" id="UP000185669">
    <property type="component" value="Unassembled WGS sequence"/>
</dbReference>
<dbReference type="UniPathway" id="UPA00253">
    <property type="reaction ID" value="UER00333"/>
</dbReference>
<dbReference type="Pfam" id="PF02540">
    <property type="entry name" value="NAD_synthase"/>
    <property type="match status" value="1"/>
</dbReference>
<evidence type="ECO:0000256" key="4">
    <source>
        <dbReference type="ARBA" id="ARBA00022741"/>
    </source>
</evidence>
<comment type="subunit">
    <text evidence="8">Homodimer.</text>
</comment>
<keyword evidence="5 8" id="KW-0067">ATP-binding</keyword>
<feature type="binding site" evidence="8">
    <location>
        <position position="205"/>
    </location>
    <ligand>
        <name>ATP</name>
        <dbReference type="ChEBI" id="CHEBI:30616"/>
    </ligand>
</feature>
<keyword evidence="7 8" id="KW-0520">NAD</keyword>
<keyword evidence="3 8" id="KW-0479">Metal-binding</keyword>
<evidence type="ECO:0000313" key="12">
    <source>
        <dbReference type="EMBL" id="SIR05029.1"/>
    </source>
</evidence>
<evidence type="ECO:0000256" key="7">
    <source>
        <dbReference type="ARBA" id="ARBA00023027"/>
    </source>
</evidence>
<dbReference type="GO" id="GO:0046872">
    <property type="term" value="F:metal ion binding"/>
    <property type="evidence" value="ECO:0007669"/>
    <property type="project" value="UniProtKB-KW"/>
</dbReference>
<accession>A0A1N6XS44</accession>
<dbReference type="InterPro" id="IPR014729">
    <property type="entry name" value="Rossmann-like_a/b/a_fold"/>
</dbReference>
<dbReference type="AlphaFoldDB" id="A0A1N6XS44"/>
<dbReference type="InterPro" id="IPR003694">
    <property type="entry name" value="NAD_synthase"/>
</dbReference>
<dbReference type="RefSeq" id="WP_076545214.1">
    <property type="nucleotide sequence ID" value="NZ_FTNC01000012.1"/>
</dbReference>
<evidence type="ECO:0000256" key="10">
    <source>
        <dbReference type="RuleBase" id="RU003812"/>
    </source>
</evidence>
<dbReference type="GO" id="GO:0009435">
    <property type="term" value="P:NAD+ biosynthetic process"/>
    <property type="evidence" value="ECO:0007669"/>
    <property type="project" value="UniProtKB-UniRule"/>
</dbReference>
<comment type="pathway">
    <text evidence="8">Cofactor biosynthesis; NAD(+) biosynthesis; NAD(+) from deamido-NAD(+) (ammonia route): step 1/1.</text>
</comment>
<feature type="binding site" description="in other chain" evidence="8">
    <location>
        <position position="167"/>
    </location>
    <ligand>
        <name>deamido-NAD(+)</name>
        <dbReference type="ChEBI" id="CHEBI:58437"/>
        <note>ligand shared between two neighboring subunits</note>
    </ligand>
</feature>
<dbReference type="STRING" id="56779.SAMN05421834_11242"/>
<protein>
    <recommendedName>
        <fullName evidence="8 10">NH(3)-dependent NAD(+) synthetase</fullName>
        <ecNumber evidence="8 10">6.3.1.5</ecNumber>
    </recommendedName>
</protein>
<organism evidence="12 13">
    <name type="scientific">Halanaerobium kushneri</name>
    <dbReference type="NCBI Taxonomy" id="56779"/>
    <lineage>
        <taxon>Bacteria</taxon>
        <taxon>Bacillati</taxon>
        <taxon>Bacillota</taxon>
        <taxon>Clostridia</taxon>
        <taxon>Halanaerobiales</taxon>
        <taxon>Halanaerobiaceae</taxon>
        <taxon>Halanaerobium</taxon>
    </lineage>
</organism>
<dbReference type="GO" id="GO:0005524">
    <property type="term" value="F:ATP binding"/>
    <property type="evidence" value="ECO:0007669"/>
    <property type="project" value="UniProtKB-UniRule"/>
</dbReference>
<dbReference type="Gene3D" id="3.40.50.620">
    <property type="entry name" value="HUPs"/>
    <property type="match status" value="1"/>
</dbReference>
<feature type="domain" description="NAD/GMP synthase" evidence="11">
    <location>
        <begin position="11"/>
        <end position="256"/>
    </location>
</feature>
<feature type="binding site" evidence="8">
    <location>
        <position position="38"/>
    </location>
    <ligand>
        <name>Mg(2+)</name>
        <dbReference type="ChEBI" id="CHEBI:18420"/>
    </ligand>
</feature>
<evidence type="ECO:0000313" key="13">
    <source>
        <dbReference type="Proteomes" id="UP000185669"/>
    </source>
</evidence>
<proteinExistence type="inferred from homology"/>
<evidence type="ECO:0000256" key="6">
    <source>
        <dbReference type="ARBA" id="ARBA00022842"/>
    </source>
</evidence>
<feature type="binding site" description="in other chain" evidence="8">
    <location>
        <begin position="251"/>
        <end position="252"/>
    </location>
    <ligand>
        <name>deamido-NAD(+)</name>
        <dbReference type="ChEBI" id="CHEBI:58437"/>
        <note>ligand shared between two neighboring subunits</note>
    </ligand>
</feature>
<evidence type="ECO:0000256" key="3">
    <source>
        <dbReference type="ARBA" id="ARBA00022723"/>
    </source>
</evidence>
<evidence type="ECO:0000256" key="8">
    <source>
        <dbReference type="HAMAP-Rule" id="MF_00193"/>
    </source>
</evidence>
<comment type="catalytic activity">
    <reaction evidence="8 10">
        <text>deamido-NAD(+) + NH4(+) + ATP = AMP + diphosphate + NAD(+) + H(+)</text>
        <dbReference type="Rhea" id="RHEA:21188"/>
        <dbReference type="ChEBI" id="CHEBI:15378"/>
        <dbReference type="ChEBI" id="CHEBI:28938"/>
        <dbReference type="ChEBI" id="CHEBI:30616"/>
        <dbReference type="ChEBI" id="CHEBI:33019"/>
        <dbReference type="ChEBI" id="CHEBI:57540"/>
        <dbReference type="ChEBI" id="CHEBI:58437"/>
        <dbReference type="ChEBI" id="CHEBI:456215"/>
        <dbReference type="EC" id="6.3.1.5"/>
    </reaction>
</comment>
<dbReference type="PANTHER" id="PTHR23090">
    <property type="entry name" value="NH 3 /GLUTAMINE-DEPENDENT NAD + SYNTHETASE"/>
    <property type="match status" value="1"/>
</dbReference>
<dbReference type="InterPro" id="IPR022926">
    <property type="entry name" value="NH(3)-dep_NAD(+)_synth"/>
</dbReference>
<gene>
    <name evidence="8" type="primary">nadE</name>
    <name evidence="12" type="ORF">SAMN05421834_11242</name>
</gene>
<evidence type="ECO:0000256" key="1">
    <source>
        <dbReference type="ARBA" id="ARBA00005859"/>
    </source>
</evidence>
<keyword evidence="2 8" id="KW-0436">Ligase</keyword>
<sequence length="261" mass="29184">MLDRDYKEIENNLVEWIQEKVNKAGCQGAVIGLSGGIDSSVTSLLCQKAFPNNTLGLIMPCQSSPEDRIDAIKHAEKFNIKYKEINLSQPYQQFLETINNSDSEINLEKAINGQRQLQDAQENFKLALANMKPRLRMTLLYFYANLNNYLVVGTDNRSELKLGYFTKFGDGGIDIAPLGNLVKLEVRGLAREMGIDQKIITKAPSAGLWDGQSDEDEIGLSYREIDYYIVDGEAEAETAARIEQISSANSHKLELPAIPDF</sequence>
<dbReference type="GO" id="GO:0005737">
    <property type="term" value="C:cytoplasm"/>
    <property type="evidence" value="ECO:0007669"/>
    <property type="project" value="InterPro"/>
</dbReference>
<keyword evidence="4 8" id="KW-0547">Nucleotide-binding</keyword>
<feature type="binding site" evidence="8">
    <location>
        <position position="154"/>
    </location>
    <ligand>
        <name>ATP</name>
        <dbReference type="ChEBI" id="CHEBI:30616"/>
    </ligand>
</feature>
<keyword evidence="6 8" id="KW-0460">Magnesium</keyword>
<dbReference type="GO" id="GO:0004359">
    <property type="term" value="F:glutaminase activity"/>
    <property type="evidence" value="ECO:0007669"/>
    <property type="project" value="InterPro"/>
</dbReference>